<gene>
    <name evidence="1" type="ORF">GCM10023211_21290</name>
</gene>
<dbReference type="InterPro" id="IPR009734">
    <property type="entry name" value="Myoviridae_GpU"/>
</dbReference>
<organism evidence="1 2">
    <name type="scientific">Orbus sasakiae</name>
    <dbReference type="NCBI Taxonomy" id="1078475"/>
    <lineage>
        <taxon>Bacteria</taxon>
        <taxon>Pseudomonadati</taxon>
        <taxon>Pseudomonadota</taxon>
        <taxon>Gammaproteobacteria</taxon>
        <taxon>Orbales</taxon>
        <taxon>Orbaceae</taxon>
        <taxon>Orbus</taxon>
    </lineage>
</organism>
<protein>
    <submittedName>
        <fullName evidence="1">Phage tail protein</fullName>
    </submittedName>
</protein>
<name>A0ABP9NAP1_9GAMM</name>
<evidence type="ECO:0000313" key="1">
    <source>
        <dbReference type="EMBL" id="GAA5113338.1"/>
    </source>
</evidence>
<evidence type="ECO:0000313" key="2">
    <source>
        <dbReference type="Proteomes" id="UP001500171"/>
    </source>
</evidence>
<accession>A0ABP9NAP1</accession>
<dbReference type="PIRSF" id="PIRSF029208">
    <property type="entry name" value="Phage_tail_GPU"/>
    <property type="match status" value="1"/>
</dbReference>
<keyword evidence="2" id="KW-1185">Reference proteome</keyword>
<dbReference type="Pfam" id="PF06995">
    <property type="entry name" value="Phage_P2_GpU"/>
    <property type="match status" value="1"/>
</dbReference>
<proteinExistence type="predicted"/>
<sequence>MLMIYGMFVFELKTIPFQKMSETINYRYPSNNRFGERPATQFVGVGEEKITLSGVLYPEVTGGRVSLELYKRQADFGIAWPLINGSGILLGFYVNESIQTDREEFFNDGTPRKIEFTFSLKKVDPPEVIPGADIIKLL</sequence>
<reference evidence="2" key="1">
    <citation type="journal article" date="2019" name="Int. J. Syst. Evol. Microbiol.">
        <title>The Global Catalogue of Microorganisms (GCM) 10K type strain sequencing project: providing services to taxonomists for standard genome sequencing and annotation.</title>
        <authorList>
            <consortium name="The Broad Institute Genomics Platform"/>
            <consortium name="The Broad Institute Genome Sequencing Center for Infectious Disease"/>
            <person name="Wu L."/>
            <person name="Ma J."/>
        </authorList>
    </citation>
    <scope>NUCLEOTIDE SEQUENCE [LARGE SCALE GENOMIC DNA]</scope>
    <source>
        <strain evidence="2">JCM 18050</strain>
    </source>
</reference>
<dbReference type="EMBL" id="BAABHY010000006">
    <property type="protein sequence ID" value="GAA5113338.1"/>
    <property type="molecule type" value="Genomic_DNA"/>
</dbReference>
<dbReference type="InterPro" id="IPR016912">
    <property type="entry name" value="Phage_P2_GpU"/>
</dbReference>
<dbReference type="Proteomes" id="UP001500171">
    <property type="component" value="Unassembled WGS sequence"/>
</dbReference>
<comment type="caution">
    <text evidence="1">The sequence shown here is derived from an EMBL/GenBank/DDBJ whole genome shotgun (WGS) entry which is preliminary data.</text>
</comment>